<dbReference type="SUPFAM" id="SSF52743">
    <property type="entry name" value="Subtilisin-like"/>
    <property type="match status" value="1"/>
</dbReference>
<dbReference type="InterPro" id="IPR036852">
    <property type="entry name" value="Peptidase_S8/S53_dom_sf"/>
</dbReference>
<dbReference type="InterPro" id="IPR001119">
    <property type="entry name" value="SLH_dom"/>
</dbReference>
<evidence type="ECO:0000313" key="5">
    <source>
        <dbReference type="EMBL" id="DAF97076.1"/>
    </source>
</evidence>
<dbReference type="GO" id="GO:0004252">
    <property type="term" value="F:serine-type endopeptidase activity"/>
    <property type="evidence" value="ECO:0007669"/>
    <property type="project" value="InterPro"/>
</dbReference>
<dbReference type="EMBL" id="BK016126">
    <property type="protein sequence ID" value="DAF97076.1"/>
    <property type="molecule type" value="Genomic_DNA"/>
</dbReference>
<keyword evidence="2" id="KW-0378">Hydrolase</keyword>
<reference evidence="5" key="1">
    <citation type="journal article" date="2021" name="Proc. Natl. Acad. Sci. U.S.A.">
        <title>A Catalog of Tens of Thousands of Viruses from Human Metagenomes Reveals Hidden Associations with Chronic Diseases.</title>
        <authorList>
            <person name="Tisza M.J."/>
            <person name="Buck C.B."/>
        </authorList>
    </citation>
    <scope>NUCLEOTIDE SEQUENCE</scope>
    <source>
        <strain evidence="5">Cthae16</strain>
    </source>
</reference>
<dbReference type="PROSITE" id="PS00138">
    <property type="entry name" value="SUBTILASE_SER"/>
    <property type="match status" value="1"/>
</dbReference>
<evidence type="ECO:0000256" key="3">
    <source>
        <dbReference type="ARBA" id="ARBA00022825"/>
    </source>
</evidence>
<protein>
    <submittedName>
        <fullName evidence="5">Peptidase</fullName>
    </submittedName>
</protein>
<evidence type="ECO:0000256" key="1">
    <source>
        <dbReference type="ARBA" id="ARBA00022670"/>
    </source>
</evidence>
<dbReference type="InterPro" id="IPR023828">
    <property type="entry name" value="Peptidase_S8_Ser-AS"/>
</dbReference>
<feature type="domain" description="SLH" evidence="4">
    <location>
        <begin position="266"/>
        <end position="325"/>
    </location>
</feature>
<evidence type="ECO:0000256" key="2">
    <source>
        <dbReference type="ARBA" id="ARBA00022801"/>
    </source>
</evidence>
<keyword evidence="3" id="KW-0720">Serine protease</keyword>
<evidence type="ECO:0000259" key="4">
    <source>
        <dbReference type="PROSITE" id="PS51272"/>
    </source>
</evidence>
<dbReference type="Gene3D" id="3.40.50.200">
    <property type="entry name" value="Peptidase S8/S53 domain"/>
    <property type="match status" value="1"/>
</dbReference>
<dbReference type="GO" id="GO:0006508">
    <property type="term" value="P:proteolysis"/>
    <property type="evidence" value="ECO:0007669"/>
    <property type="project" value="UniProtKB-KW"/>
</dbReference>
<keyword evidence="1" id="KW-0645">Protease</keyword>
<proteinExistence type="predicted"/>
<organism evidence="5">
    <name type="scientific">Siphoviridae sp. cthae16</name>
    <dbReference type="NCBI Taxonomy" id="2825617"/>
    <lineage>
        <taxon>Viruses</taxon>
        <taxon>Duplodnaviria</taxon>
        <taxon>Heunggongvirae</taxon>
        <taxon>Uroviricota</taxon>
        <taxon>Caudoviricetes</taxon>
    </lineage>
</organism>
<name>A0A8S5URP5_9CAUD</name>
<accession>A0A8S5URP5</accession>
<dbReference type="PROSITE" id="PS51272">
    <property type="entry name" value="SLH"/>
    <property type="match status" value="1"/>
</dbReference>
<sequence>MESKNDWIRDYLGVTAWHKAGYTGARGCTLTAEEIENAGKESHARKTLAVLHEIAPGRRVIYGDLTGGDVDDLVGLIESIGADSMYASISWYGGNGAWRREIDSKLPAYCSLFVSAGNHSSDRDNPMMSAERVYGVGAIRLIASESRGGVPVPGATITPIEAGYTSVSDHVDFAGVTDLYIGDNDRIFNGTSCACPVTCGMAALVNDLAIARTGRPLDHDMLYRLLRDCARPIGEPGVRDGRMGWGLPILPPPEEIEIERYVRMETYKYKDDSSINPAHKADVYRARELGLMSGHDDLFDPTAPLTRQQAASVMVRLYDSLKEAK</sequence>